<protein>
    <recommendedName>
        <fullName evidence="3">DUF2570 domain-containing protein</fullName>
    </recommendedName>
</protein>
<proteinExistence type="predicted"/>
<organism evidence="1 2">
    <name type="scientific">Luteimonas fraxinea</name>
    <dbReference type="NCBI Taxonomy" id="2901869"/>
    <lineage>
        <taxon>Bacteria</taxon>
        <taxon>Pseudomonadati</taxon>
        <taxon>Pseudomonadota</taxon>
        <taxon>Gammaproteobacteria</taxon>
        <taxon>Lysobacterales</taxon>
        <taxon>Lysobacteraceae</taxon>
        <taxon>Luteimonas</taxon>
    </lineage>
</organism>
<dbReference type="RefSeq" id="WP_232134653.1">
    <property type="nucleotide sequence ID" value="NZ_JAJQKU010000001.1"/>
</dbReference>
<evidence type="ECO:0000313" key="1">
    <source>
        <dbReference type="EMBL" id="MCD9096180.1"/>
    </source>
</evidence>
<evidence type="ECO:0000313" key="2">
    <source>
        <dbReference type="Proteomes" id="UP001430360"/>
    </source>
</evidence>
<keyword evidence="2" id="KW-1185">Reference proteome</keyword>
<gene>
    <name evidence="1" type="ORF">LTT95_04425</name>
</gene>
<accession>A0ABS8U9K6</accession>
<dbReference type="EMBL" id="JAJQKU010000001">
    <property type="protein sequence ID" value="MCD9096180.1"/>
    <property type="molecule type" value="Genomic_DNA"/>
</dbReference>
<sequence length="118" mass="12627">MKLLGWLVTALVVVSLWAAFATWRWSTGGARCDTRIAEQRAEDFRDAIEAQGAALGKATEIFGEELARSRGEGVSAAGNTHTRETLIREARVTGECVMPAGLPSLTPAVEEARAAARD</sequence>
<reference evidence="1" key="2">
    <citation type="journal article" date="2022" name="Syst. Appl. Microbiol.">
        <title>Physiological and genomic characterisation of Luteimonas fraxinea sp. nov., a bacterial species associated with trees tolerant to ash dieback.</title>
        <authorList>
            <person name="Ulrich K."/>
            <person name="Becker R."/>
            <person name="Behrendt U."/>
            <person name="Kube M."/>
            <person name="Schneck V."/>
            <person name="Ulrich A."/>
        </authorList>
    </citation>
    <scope>NUCLEOTIDE SEQUENCE</scope>
    <source>
        <strain evidence="1">A1P009</strain>
    </source>
</reference>
<evidence type="ECO:0008006" key="3">
    <source>
        <dbReference type="Google" id="ProtNLM"/>
    </source>
</evidence>
<comment type="caution">
    <text evidence="1">The sequence shown here is derived from an EMBL/GenBank/DDBJ whole genome shotgun (WGS) entry which is preliminary data.</text>
</comment>
<name>A0ABS8U9K6_9GAMM</name>
<reference evidence="1" key="1">
    <citation type="submission" date="2021-12" db="EMBL/GenBank/DDBJ databases">
        <authorList>
            <person name="Ulrich A."/>
        </authorList>
    </citation>
    <scope>NUCLEOTIDE SEQUENCE</scope>
    <source>
        <strain evidence="1">A1P009</strain>
    </source>
</reference>
<dbReference type="Proteomes" id="UP001430360">
    <property type="component" value="Unassembled WGS sequence"/>
</dbReference>